<dbReference type="InterPro" id="IPR036047">
    <property type="entry name" value="F-box-like_dom_sf"/>
</dbReference>
<sequence>MAGLEYLPSEVVEEILLLLDPRDVAQFAQTCSDYHALVYDQEDQHLWRELYLQQPFDDPRRTVTSLGRPVSAIDWKTELQRIMRVQTVLTRGPMEFSPEERCNVLRTLIRLVNNVIPATHVDSIDPSPNHAWVTVMVRASPILEVDYSSTDISSEEKQLRARLHTYYGITLDDRRLAQRNASRVFVYAMRNYKWDNEFGPFMMDGSGRVNWVHVRAIHHVMSMHIVPELDPEQEDPEAFTLFPMSMPWTLSIIPNGVNLDEVRDWAGVTGRWQCSFCFCDHRELLIFNNFNNNDEEPLHTAIFDDPEFVEVFRSISVDLRVLSTEEDSDHPGRPRINFGGSIDGTANTATIVGYVKVTPDDEIRWHFTSGENGSSIWSSEGVQVGNVRSKFGVLGSWTTVLHDRHDPVGPFWLWKTNDAEEQVAQGTNTNGTATAT</sequence>
<organism evidence="2 3">
    <name type="scientific">Lentinus tigrinus ALCF2SS1-6</name>
    <dbReference type="NCBI Taxonomy" id="1328759"/>
    <lineage>
        <taxon>Eukaryota</taxon>
        <taxon>Fungi</taxon>
        <taxon>Dikarya</taxon>
        <taxon>Basidiomycota</taxon>
        <taxon>Agaricomycotina</taxon>
        <taxon>Agaricomycetes</taxon>
        <taxon>Polyporales</taxon>
        <taxon>Polyporaceae</taxon>
        <taxon>Lentinus</taxon>
    </lineage>
</organism>
<dbReference type="AlphaFoldDB" id="A0A5C2SHA3"/>
<feature type="domain" description="F-box" evidence="1">
    <location>
        <begin position="1"/>
        <end position="50"/>
    </location>
</feature>
<dbReference type="Pfam" id="PF12937">
    <property type="entry name" value="F-box-like"/>
    <property type="match status" value="1"/>
</dbReference>
<dbReference type="SUPFAM" id="SSF81383">
    <property type="entry name" value="F-box domain"/>
    <property type="match status" value="1"/>
</dbReference>
<dbReference type="Proteomes" id="UP000313359">
    <property type="component" value="Unassembled WGS sequence"/>
</dbReference>
<evidence type="ECO:0000259" key="1">
    <source>
        <dbReference type="PROSITE" id="PS50181"/>
    </source>
</evidence>
<dbReference type="STRING" id="1328759.A0A5C2SHA3"/>
<name>A0A5C2SHA3_9APHY</name>
<dbReference type="EMBL" id="ML122258">
    <property type="protein sequence ID" value="RPD62604.1"/>
    <property type="molecule type" value="Genomic_DNA"/>
</dbReference>
<proteinExistence type="predicted"/>
<keyword evidence="3" id="KW-1185">Reference proteome</keyword>
<evidence type="ECO:0000313" key="2">
    <source>
        <dbReference type="EMBL" id="RPD62604.1"/>
    </source>
</evidence>
<evidence type="ECO:0000313" key="3">
    <source>
        <dbReference type="Proteomes" id="UP000313359"/>
    </source>
</evidence>
<reference evidence="2" key="1">
    <citation type="journal article" date="2018" name="Genome Biol. Evol.">
        <title>Genomics and development of Lentinus tigrinus, a white-rot wood-decaying mushroom with dimorphic fruiting bodies.</title>
        <authorList>
            <person name="Wu B."/>
            <person name="Xu Z."/>
            <person name="Knudson A."/>
            <person name="Carlson A."/>
            <person name="Chen N."/>
            <person name="Kovaka S."/>
            <person name="LaButti K."/>
            <person name="Lipzen A."/>
            <person name="Pennachio C."/>
            <person name="Riley R."/>
            <person name="Schakwitz W."/>
            <person name="Umezawa K."/>
            <person name="Ohm R.A."/>
            <person name="Grigoriev I.V."/>
            <person name="Nagy L.G."/>
            <person name="Gibbons J."/>
            <person name="Hibbett D."/>
        </authorList>
    </citation>
    <scope>NUCLEOTIDE SEQUENCE [LARGE SCALE GENOMIC DNA]</scope>
    <source>
        <strain evidence="2">ALCF2SS1-6</strain>
    </source>
</reference>
<dbReference type="InterPro" id="IPR001810">
    <property type="entry name" value="F-box_dom"/>
</dbReference>
<protein>
    <recommendedName>
        <fullName evidence="1">F-box domain-containing protein</fullName>
    </recommendedName>
</protein>
<dbReference type="Gene3D" id="1.20.1280.50">
    <property type="match status" value="1"/>
</dbReference>
<dbReference type="PROSITE" id="PS50181">
    <property type="entry name" value="FBOX"/>
    <property type="match status" value="1"/>
</dbReference>
<accession>A0A5C2SHA3</accession>
<dbReference type="OrthoDB" id="3226064at2759"/>
<gene>
    <name evidence="2" type="ORF">L227DRAFT_498283</name>
</gene>